<feature type="coiled-coil region" evidence="1">
    <location>
        <begin position="33"/>
        <end position="111"/>
    </location>
</feature>
<dbReference type="InterPro" id="IPR003743">
    <property type="entry name" value="Zf-RING_7"/>
</dbReference>
<reference evidence="4 5" key="1">
    <citation type="submission" date="2016-01" db="EMBL/GenBank/DDBJ databases">
        <title>High potential of lignocellulose degradation of a new Verrucomicrobia species.</title>
        <authorList>
            <person name="Wang Y."/>
            <person name="Shi Y."/>
            <person name="Qiu Z."/>
            <person name="Liu S."/>
            <person name="Yang H."/>
        </authorList>
    </citation>
    <scope>NUCLEOTIDE SEQUENCE [LARGE SCALE GENOMIC DNA]</scope>
    <source>
        <strain evidence="4 5">TSB47</strain>
    </source>
</reference>
<gene>
    <name evidence="4" type="ORF">AW736_12760</name>
</gene>
<dbReference type="PANTHER" id="PTHR39082">
    <property type="entry name" value="PHOSPHOLIPASE C-BETA-2-RELATED"/>
    <property type="match status" value="1"/>
</dbReference>
<dbReference type="InterPro" id="IPR056003">
    <property type="entry name" value="CT398_CC_hairpin"/>
</dbReference>
<feature type="domain" description="CT398-like coiled coil hairpin" evidence="3">
    <location>
        <begin position="30"/>
        <end position="186"/>
    </location>
</feature>
<dbReference type="InterPro" id="IPR052376">
    <property type="entry name" value="Oxidative_Scav/Glycosyltrans"/>
</dbReference>
<dbReference type="EMBL" id="LRRQ01000089">
    <property type="protein sequence ID" value="OAM89544.1"/>
    <property type="molecule type" value="Genomic_DNA"/>
</dbReference>
<evidence type="ECO:0000259" key="3">
    <source>
        <dbReference type="Pfam" id="PF24481"/>
    </source>
</evidence>
<organism evidence="4 5">
    <name type="scientific">Termitidicoccus mucosus</name>
    <dbReference type="NCBI Taxonomy" id="1184151"/>
    <lineage>
        <taxon>Bacteria</taxon>
        <taxon>Pseudomonadati</taxon>
        <taxon>Verrucomicrobiota</taxon>
        <taxon>Opitutia</taxon>
        <taxon>Opitutales</taxon>
        <taxon>Opitutaceae</taxon>
        <taxon>Termitidicoccus</taxon>
    </lineage>
</organism>
<keyword evidence="1" id="KW-0175">Coiled coil</keyword>
<dbReference type="OrthoDB" id="9799341at2"/>
<dbReference type="STRING" id="1184151.AW736_12760"/>
<feature type="domain" description="C4-type zinc ribbon" evidence="2">
    <location>
        <begin position="199"/>
        <end position="230"/>
    </location>
</feature>
<evidence type="ECO:0000313" key="5">
    <source>
        <dbReference type="Proteomes" id="UP000078486"/>
    </source>
</evidence>
<keyword evidence="5" id="KW-1185">Reference proteome</keyword>
<dbReference type="RefSeq" id="WP_068770603.1">
    <property type="nucleotide sequence ID" value="NZ_CP109796.1"/>
</dbReference>
<dbReference type="Pfam" id="PF02591">
    <property type="entry name" value="Zn_ribbon_9"/>
    <property type="match status" value="1"/>
</dbReference>
<accession>A0A178IHT7</accession>
<dbReference type="AlphaFoldDB" id="A0A178IHT7"/>
<dbReference type="Gene3D" id="1.10.287.1490">
    <property type="match status" value="1"/>
</dbReference>
<sequence length="233" mass="25843">MRHPAIEKILILQDRDGNRRGLEIQLATIPGEIAAVEQKIAAEKNAIEAARGTLRELETKRKLLEAEIGSVGEQLSRYKTQQNAVRKNDEYQALGQQIATTEAAIDGLEEKELEIMFAIDEAKKKFAEAEAALKANISGHETRIATLRERETNLSAELAGVKEQIADARAEVDVPALRVYDRVAERTWPACSPIRGGICSGCHLRISGEVESDVRKGDKLVTCDQCGRIVWWE</sequence>
<protein>
    <submittedName>
        <fullName evidence="4">Uncharacterized protein</fullName>
    </submittedName>
</protein>
<comment type="caution">
    <text evidence="4">The sequence shown here is derived from an EMBL/GenBank/DDBJ whole genome shotgun (WGS) entry which is preliminary data.</text>
</comment>
<evidence type="ECO:0000259" key="2">
    <source>
        <dbReference type="Pfam" id="PF02591"/>
    </source>
</evidence>
<dbReference type="PANTHER" id="PTHR39082:SF1">
    <property type="entry name" value="SCAVENGER RECEPTOR CLASS A MEMBER 3"/>
    <property type="match status" value="1"/>
</dbReference>
<proteinExistence type="predicted"/>
<feature type="coiled-coil region" evidence="1">
    <location>
        <begin position="144"/>
        <end position="171"/>
    </location>
</feature>
<dbReference type="Proteomes" id="UP000078486">
    <property type="component" value="Unassembled WGS sequence"/>
</dbReference>
<dbReference type="Pfam" id="PF24481">
    <property type="entry name" value="CT398_CC"/>
    <property type="match status" value="1"/>
</dbReference>
<evidence type="ECO:0000313" key="4">
    <source>
        <dbReference type="EMBL" id="OAM89544.1"/>
    </source>
</evidence>
<evidence type="ECO:0000256" key="1">
    <source>
        <dbReference type="SAM" id="Coils"/>
    </source>
</evidence>
<name>A0A178IHT7_9BACT</name>